<comment type="caution">
    <text evidence="2">The sequence shown here is derived from an EMBL/GenBank/DDBJ whole genome shotgun (WGS) entry which is preliminary data.</text>
</comment>
<feature type="compositionally biased region" description="Polar residues" evidence="1">
    <location>
        <begin position="236"/>
        <end position="254"/>
    </location>
</feature>
<dbReference type="Proteomes" id="UP001177023">
    <property type="component" value="Unassembled WGS sequence"/>
</dbReference>
<name>A0AA36CRJ2_9BILA</name>
<feature type="non-terminal residue" evidence="2">
    <location>
        <position position="265"/>
    </location>
</feature>
<keyword evidence="3" id="KW-1185">Reference proteome</keyword>
<gene>
    <name evidence="2" type="ORF">MSPICULIGERA_LOCUS12331</name>
</gene>
<evidence type="ECO:0000256" key="1">
    <source>
        <dbReference type="SAM" id="MobiDB-lite"/>
    </source>
</evidence>
<dbReference type="InterPro" id="IPR007268">
    <property type="entry name" value="Rad9/Ddc1"/>
</dbReference>
<feature type="region of interest" description="Disordered" evidence="1">
    <location>
        <begin position="120"/>
        <end position="158"/>
    </location>
</feature>
<dbReference type="Gene3D" id="3.70.10.10">
    <property type="match status" value="1"/>
</dbReference>
<dbReference type="EMBL" id="CATQJA010002625">
    <property type="protein sequence ID" value="CAJ0573987.1"/>
    <property type="molecule type" value="Genomic_DNA"/>
</dbReference>
<evidence type="ECO:0000313" key="3">
    <source>
        <dbReference type="Proteomes" id="UP001177023"/>
    </source>
</evidence>
<accession>A0AA36CRJ2</accession>
<reference evidence="2" key="1">
    <citation type="submission" date="2023-06" db="EMBL/GenBank/DDBJ databases">
        <authorList>
            <person name="Delattre M."/>
        </authorList>
    </citation>
    <scope>NUCLEOTIDE SEQUENCE</scope>
    <source>
        <strain evidence="2">AF72</strain>
    </source>
</reference>
<organism evidence="2 3">
    <name type="scientific">Mesorhabditis spiculigera</name>
    <dbReference type="NCBI Taxonomy" id="96644"/>
    <lineage>
        <taxon>Eukaryota</taxon>
        <taxon>Metazoa</taxon>
        <taxon>Ecdysozoa</taxon>
        <taxon>Nematoda</taxon>
        <taxon>Chromadorea</taxon>
        <taxon>Rhabditida</taxon>
        <taxon>Rhabditina</taxon>
        <taxon>Rhabditomorpha</taxon>
        <taxon>Rhabditoidea</taxon>
        <taxon>Rhabditidae</taxon>
        <taxon>Mesorhabditinae</taxon>
        <taxon>Mesorhabditis</taxon>
    </lineage>
</organism>
<evidence type="ECO:0000313" key="2">
    <source>
        <dbReference type="EMBL" id="CAJ0573987.1"/>
    </source>
</evidence>
<dbReference type="Pfam" id="PF04139">
    <property type="entry name" value="Rad9"/>
    <property type="match status" value="1"/>
</dbReference>
<feature type="region of interest" description="Disordered" evidence="1">
    <location>
        <begin position="205"/>
        <end position="265"/>
    </location>
</feature>
<protein>
    <submittedName>
        <fullName evidence="2">Uncharacterized protein</fullName>
    </submittedName>
</protein>
<dbReference type="GO" id="GO:0030896">
    <property type="term" value="C:checkpoint clamp complex"/>
    <property type="evidence" value="ECO:0007669"/>
    <property type="project" value="InterPro"/>
</dbReference>
<sequence length="265" mass="30199">MRIHPEKDNFIMEMLLVNDVKRLYRVRVCDNKRQMPKKLSADKAKMANKLGCSPDTLLPIIEQMRNKSDELVVHAQRERIHFKNYQRDGAEKRTKLISEATWMSAQFNSMNIRRETEINFSAKEGPSSAKKKSLSPKQPIIERGLSATPPPSRRQSLNVTANRVSAMRLNSSKSPAAEQSAFPCISPDWVPDNNDLAMETDFGAVNQPLDDDADRIPASPERPPPNKRDKKYRNFMMSTAHATQHASQRLTQQAWGHETMSRTKS</sequence>
<dbReference type="GO" id="GO:0000077">
    <property type="term" value="P:DNA damage checkpoint signaling"/>
    <property type="evidence" value="ECO:0007669"/>
    <property type="project" value="InterPro"/>
</dbReference>
<proteinExistence type="predicted"/>
<dbReference type="AlphaFoldDB" id="A0AA36CRJ2"/>